<dbReference type="InterPro" id="IPR018060">
    <property type="entry name" value="HTH_AraC"/>
</dbReference>
<dbReference type="Proteomes" id="UP001549106">
    <property type="component" value="Unassembled WGS sequence"/>
</dbReference>
<dbReference type="Gene3D" id="1.10.10.60">
    <property type="entry name" value="Homeodomain-like"/>
    <property type="match status" value="2"/>
</dbReference>
<proteinExistence type="predicted"/>
<dbReference type="Pfam" id="PF12833">
    <property type="entry name" value="HTH_18"/>
    <property type="match status" value="1"/>
</dbReference>
<feature type="domain" description="Response regulatory" evidence="8">
    <location>
        <begin position="3"/>
        <end position="120"/>
    </location>
</feature>
<evidence type="ECO:0000313" key="10">
    <source>
        <dbReference type="Proteomes" id="UP001549106"/>
    </source>
</evidence>
<gene>
    <name evidence="9" type="ORF">ABID24_001944</name>
</gene>
<dbReference type="SUPFAM" id="SSF52172">
    <property type="entry name" value="CheY-like"/>
    <property type="match status" value="1"/>
</dbReference>
<dbReference type="PANTHER" id="PTHR43280:SF10">
    <property type="entry name" value="REGULATORY PROTEIN POCR"/>
    <property type="match status" value="1"/>
</dbReference>
<keyword evidence="4" id="KW-0804">Transcription</keyword>
<keyword evidence="6" id="KW-0597">Phosphoprotein</keyword>
<name>A0ABV2M2N2_9FIRM</name>
<dbReference type="CDD" id="cd17536">
    <property type="entry name" value="REC_YesN-like"/>
    <property type="match status" value="1"/>
</dbReference>
<dbReference type="InterPro" id="IPR001789">
    <property type="entry name" value="Sig_transdc_resp-reg_receiver"/>
</dbReference>
<evidence type="ECO:0000259" key="7">
    <source>
        <dbReference type="PROSITE" id="PS01124"/>
    </source>
</evidence>
<evidence type="ECO:0000313" key="9">
    <source>
        <dbReference type="EMBL" id="MET3750691.1"/>
    </source>
</evidence>
<keyword evidence="2" id="KW-0805">Transcription regulation</keyword>
<dbReference type="InterPro" id="IPR009057">
    <property type="entry name" value="Homeodomain-like_sf"/>
</dbReference>
<keyword evidence="3" id="KW-0238">DNA-binding</keyword>
<dbReference type="RefSeq" id="WP_257464718.1">
    <property type="nucleotide sequence ID" value="NZ_JANJZT010000013.1"/>
</dbReference>
<evidence type="ECO:0000259" key="8">
    <source>
        <dbReference type="PROSITE" id="PS50110"/>
    </source>
</evidence>
<sequence length="493" mass="58311">MYQVMIVDDEPTSVNLLKTVIEKKCDGFQVTEIAYDGTEAMEKLKGVQPDILITDIQMQVMSGLELVKRIREKYPEMLCVLVSGYQEFEYAKQAIQYRVSDYILKPIVPSDIKKLFVKLGKKLKQTYYYQRNILIHRMVNQLPVDEIEIEKYFQSNCYYGAIVRRNGILSRFSDRCNSEVFSDINEWMISYGRDDQETLYLCPEEIVCGDYVDIISHQIKKEQPEAEYITTVIFREPFARQTIGNMIKRLYRVLDESIILGKNQMLIMNTGEEFVSSQDNDYSYLQKLESMIKSRQYDSLKKTVRELLYTWGEEQRTQLWVECRVRQICYMLQRYGAGNGEYRDYEYLMDEAFSNAGDMSQLAEQISDIFFRDLKEKTMGVQKTSAEDYFNKIRNYIQRNMEKPLNLQEVSHEMGVSQTYLSRLFRKYEGQSFNNYLTELRMEKAKELLGSQDKVFVKDVATQVGYKDQFYFSRIFHTWTGMSPSEYIENEKN</sequence>
<accession>A0ABV2M2N2</accession>
<dbReference type="EMBL" id="JBEPMJ010000013">
    <property type="protein sequence ID" value="MET3750691.1"/>
    <property type="molecule type" value="Genomic_DNA"/>
</dbReference>
<reference evidence="9 10" key="1">
    <citation type="submission" date="2024-06" db="EMBL/GenBank/DDBJ databases">
        <title>Genomic Encyclopedia of Type Strains, Phase IV (KMG-IV): sequencing the most valuable type-strain genomes for metagenomic binning, comparative biology and taxonomic classification.</title>
        <authorList>
            <person name="Goeker M."/>
        </authorList>
    </citation>
    <scope>NUCLEOTIDE SEQUENCE [LARGE SCALE GENOMIC DNA]</scope>
    <source>
        <strain evidence="9 10">DSM 29492</strain>
    </source>
</reference>
<dbReference type="Gene3D" id="3.40.50.2300">
    <property type="match status" value="1"/>
</dbReference>
<evidence type="ECO:0000256" key="1">
    <source>
        <dbReference type="ARBA" id="ARBA00018672"/>
    </source>
</evidence>
<evidence type="ECO:0000256" key="5">
    <source>
        <dbReference type="ARBA" id="ARBA00024867"/>
    </source>
</evidence>
<feature type="modified residue" description="4-aspartylphosphate" evidence="6">
    <location>
        <position position="55"/>
    </location>
</feature>
<dbReference type="InterPro" id="IPR011006">
    <property type="entry name" value="CheY-like_superfamily"/>
</dbReference>
<protein>
    <recommendedName>
        <fullName evidence="1">Stage 0 sporulation protein A homolog</fullName>
    </recommendedName>
</protein>
<evidence type="ECO:0000256" key="6">
    <source>
        <dbReference type="PROSITE-ProRule" id="PRU00169"/>
    </source>
</evidence>
<organism evidence="9 10">
    <name type="scientific">Blautia caecimuris</name>
    <dbReference type="NCBI Taxonomy" id="1796615"/>
    <lineage>
        <taxon>Bacteria</taxon>
        <taxon>Bacillati</taxon>
        <taxon>Bacillota</taxon>
        <taxon>Clostridia</taxon>
        <taxon>Lachnospirales</taxon>
        <taxon>Lachnospiraceae</taxon>
        <taxon>Blautia</taxon>
    </lineage>
</organism>
<comment type="caution">
    <text evidence="9">The sequence shown here is derived from an EMBL/GenBank/DDBJ whole genome shotgun (WGS) entry which is preliminary data.</text>
</comment>
<dbReference type="SMART" id="SM00448">
    <property type="entry name" value="REC"/>
    <property type="match status" value="1"/>
</dbReference>
<feature type="domain" description="HTH araC/xylS-type" evidence="7">
    <location>
        <begin position="391"/>
        <end position="490"/>
    </location>
</feature>
<evidence type="ECO:0000256" key="2">
    <source>
        <dbReference type="ARBA" id="ARBA00023015"/>
    </source>
</evidence>
<keyword evidence="10" id="KW-1185">Reference proteome</keyword>
<comment type="function">
    <text evidence="5">May play the central regulatory role in sporulation. It may be an element of the effector pathway responsible for the activation of sporulation genes in response to nutritional stress. Spo0A may act in concert with spo0H (a sigma factor) to control the expression of some genes that are critical to the sporulation process.</text>
</comment>
<dbReference type="PROSITE" id="PS01124">
    <property type="entry name" value="HTH_ARAC_FAMILY_2"/>
    <property type="match status" value="1"/>
</dbReference>
<dbReference type="PANTHER" id="PTHR43280">
    <property type="entry name" value="ARAC-FAMILY TRANSCRIPTIONAL REGULATOR"/>
    <property type="match status" value="1"/>
</dbReference>
<evidence type="ECO:0000256" key="4">
    <source>
        <dbReference type="ARBA" id="ARBA00023163"/>
    </source>
</evidence>
<evidence type="ECO:0000256" key="3">
    <source>
        <dbReference type="ARBA" id="ARBA00023125"/>
    </source>
</evidence>
<dbReference type="SUPFAM" id="SSF46689">
    <property type="entry name" value="Homeodomain-like"/>
    <property type="match status" value="2"/>
</dbReference>
<dbReference type="Pfam" id="PF00072">
    <property type="entry name" value="Response_reg"/>
    <property type="match status" value="1"/>
</dbReference>
<dbReference type="PROSITE" id="PS50110">
    <property type="entry name" value="RESPONSE_REGULATORY"/>
    <property type="match status" value="1"/>
</dbReference>
<dbReference type="SMART" id="SM00342">
    <property type="entry name" value="HTH_ARAC"/>
    <property type="match status" value="1"/>
</dbReference>